<evidence type="ECO:0000313" key="1">
    <source>
        <dbReference type="EMBL" id="MFD1641804.1"/>
    </source>
</evidence>
<name>A0ABD6D9G4_9EURY</name>
<organism evidence="1 2">
    <name type="scientific">Halohasta litorea</name>
    <dbReference type="NCBI Taxonomy" id="869891"/>
    <lineage>
        <taxon>Archaea</taxon>
        <taxon>Methanobacteriati</taxon>
        <taxon>Methanobacteriota</taxon>
        <taxon>Stenosarchaea group</taxon>
        <taxon>Halobacteria</taxon>
        <taxon>Halobacteriales</taxon>
        <taxon>Haloferacaceae</taxon>
        <taxon>Halohasta</taxon>
    </lineage>
</organism>
<proteinExistence type="predicted"/>
<dbReference type="Proteomes" id="UP001597052">
    <property type="component" value="Unassembled WGS sequence"/>
</dbReference>
<dbReference type="RefSeq" id="WP_256395815.1">
    <property type="nucleotide sequence ID" value="NZ_JANHDJ010000002.1"/>
</dbReference>
<dbReference type="AlphaFoldDB" id="A0ABD6D9G4"/>
<reference evidence="1 2" key="1">
    <citation type="journal article" date="2019" name="Int. J. Syst. Evol. Microbiol.">
        <title>The Global Catalogue of Microorganisms (GCM) 10K type strain sequencing project: providing services to taxonomists for standard genome sequencing and annotation.</title>
        <authorList>
            <consortium name="The Broad Institute Genomics Platform"/>
            <consortium name="The Broad Institute Genome Sequencing Center for Infectious Disease"/>
            <person name="Wu L."/>
            <person name="Ma J."/>
        </authorList>
    </citation>
    <scope>NUCLEOTIDE SEQUENCE [LARGE SCALE GENOMIC DNA]</scope>
    <source>
        <strain evidence="1 2">CGMCC 1.10593</strain>
    </source>
</reference>
<gene>
    <name evidence="1" type="ORF">ACFSBW_07945</name>
</gene>
<protein>
    <submittedName>
        <fullName evidence="1">Uncharacterized protein</fullName>
    </submittedName>
</protein>
<accession>A0ABD6D9G4</accession>
<dbReference type="EMBL" id="JBHUDM010000002">
    <property type="protein sequence ID" value="MFD1641804.1"/>
    <property type="molecule type" value="Genomic_DNA"/>
</dbReference>
<evidence type="ECO:0000313" key="2">
    <source>
        <dbReference type="Proteomes" id="UP001597052"/>
    </source>
</evidence>
<comment type="caution">
    <text evidence="1">The sequence shown here is derived from an EMBL/GenBank/DDBJ whole genome shotgun (WGS) entry which is preliminary data.</text>
</comment>
<keyword evidence="2" id="KW-1185">Reference proteome</keyword>
<sequence>MKEAIRDNVRAYFEQDIDDNRNIYFKRYNSSKEFNKDNIQEIISKVSEVDIEKLSSIDQSGYEIRIDQSPVLIWRLEKSKWLIIYSSSLPQKSRNGIDKLSSKVGWLLEIYFDNTVIDSLYNEFSPNDDSVNIKRRWDPYWLYQNSSDVPDEFLEYYQDNIKKFVEKEIEFNLKTPKWMVDDTLKQRVDNDLLEKSDISKTQFTFLSPKANIRQDGGTKAEPSSSGVTVRQEGQIVHRQGNPDATFEMVGIMDDQTNPPVQFEEIFNETEYEQYESGIIDVNSYGKNKILKVEFPEKKFDKESSITLSNLLTVGQSDVDLHGVIKGRDGLEFLSETYTAYDCGKYEILFTGEGDSPCIYIKPISGTPESLEYIYKKVSQKFDSRTVAKIVDNMSDVGI</sequence>